<dbReference type="GO" id="GO:0003964">
    <property type="term" value="F:RNA-directed DNA polymerase activity"/>
    <property type="evidence" value="ECO:0007669"/>
    <property type="project" value="UniProtKB-KW"/>
</dbReference>
<comment type="caution">
    <text evidence="1">The sequence shown here is derived from an EMBL/GenBank/DDBJ whole genome shotgun (WGS) entry which is preliminary data.</text>
</comment>
<dbReference type="PANTHER" id="PTHR24559">
    <property type="entry name" value="TRANSPOSON TY3-I GAG-POL POLYPROTEIN"/>
    <property type="match status" value="1"/>
</dbReference>
<proteinExistence type="predicted"/>
<accession>A0A5B6UXZ8</accession>
<dbReference type="PANTHER" id="PTHR24559:SF444">
    <property type="entry name" value="REVERSE TRANSCRIPTASE DOMAIN-CONTAINING PROTEIN"/>
    <property type="match status" value="1"/>
</dbReference>
<dbReference type="SUPFAM" id="SSF56672">
    <property type="entry name" value="DNA/RNA polymerases"/>
    <property type="match status" value="1"/>
</dbReference>
<dbReference type="AlphaFoldDB" id="A0A5B6UXZ8"/>
<reference evidence="2" key="1">
    <citation type="journal article" date="2019" name="Plant Biotechnol. J.">
        <title>Genome sequencing of the Australian wild diploid species Gossypium australe highlights disease resistance and delayed gland morphogenesis.</title>
        <authorList>
            <person name="Cai Y."/>
            <person name="Cai X."/>
            <person name="Wang Q."/>
            <person name="Wang P."/>
            <person name="Zhang Y."/>
            <person name="Cai C."/>
            <person name="Xu Y."/>
            <person name="Wang K."/>
            <person name="Zhou Z."/>
            <person name="Wang C."/>
            <person name="Geng S."/>
            <person name="Li B."/>
            <person name="Dong Q."/>
            <person name="Hou Y."/>
            <person name="Wang H."/>
            <person name="Ai P."/>
            <person name="Liu Z."/>
            <person name="Yi F."/>
            <person name="Sun M."/>
            <person name="An G."/>
            <person name="Cheng J."/>
            <person name="Zhang Y."/>
            <person name="Shi Q."/>
            <person name="Xie Y."/>
            <person name="Shi X."/>
            <person name="Chang Y."/>
            <person name="Huang F."/>
            <person name="Chen Y."/>
            <person name="Hong S."/>
            <person name="Mi L."/>
            <person name="Sun Q."/>
            <person name="Zhang L."/>
            <person name="Zhou B."/>
            <person name="Peng R."/>
            <person name="Zhang X."/>
            <person name="Liu F."/>
        </authorList>
    </citation>
    <scope>NUCLEOTIDE SEQUENCE [LARGE SCALE GENOMIC DNA]</scope>
    <source>
        <strain evidence="2">cv. PA1801</strain>
    </source>
</reference>
<keyword evidence="1" id="KW-0548">Nucleotidyltransferase</keyword>
<dbReference type="InterPro" id="IPR053134">
    <property type="entry name" value="RNA-dir_DNA_polymerase"/>
</dbReference>
<dbReference type="OrthoDB" id="1002209at2759"/>
<dbReference type="EMBL" id="SMMG02000009">
    <property type="protein sequence ID" value="KAA3462328.1"/>
    <property type="molecule type" value="Genomic_DNA"/>
</dbReference>
<dbReference type="Gene3D" id="3.30.70.270">
    <property type="match status" value="1"/>
</dbReference>
<keyword evidence="1" id="KW-0808">Transferase</keyword>
<keyword evidence="2" id="KW-1185">Reference proteome</keyword>
<keyword evidence="1" id="KW-0695">RNA-directed DNA polymerase</keyword>
<evidence type="ECO:0000313" key="1">
    <source>
        <dbReference type="EMBL" id="KAA3462328.1"/>
    </source>
</evidence>
<sequence>MCIDYHQLNKVTIKNKYPLPRIDDLFDQLQGATMLSKIDLRSDYYQLCAENYIQNEVQTL</sequence>
<dbReference type="InterPro" id="IPR043502">
    <property type="entry name" value="DNA/RNA_pol_sf"/>
</dbReference>
<organism evidence="1 2">
    <name type="scientific">Gossypium australe</name>
    <dbReference type="NCBI Taxonomy" id="47621"/>
    <lineage>
        <taxon>Eukaryota</taxon>
        <taxon>Viridiplantae</taxon>
        <taxon>Streptophyta</taxon>
        <taxon>Embryophyta</taxon>
        <taxon>Tracheophyta</taxon>
        <taxon>Spermatophyta</taxon>
        <taxon>Magnoliopsida</taxon>
        <taxon>eudicotyledons</taxon>
        <taxon>Gunneridae</taxon>
        <taxon>Pentapetalae</taxon>
        <taxon>rosids</taxon>
        <taxon>malvids</taxon>
        <taxon>Malvales</taxon>
        <taxon>Malvaceae</taxon>
        <taxon>Malvoideae</taxon>
        <taxon>Gossypium</taxon>
    </lineage>
</organism>
<protein>
    <submittedName>
        <fullName evidence="1">RNA-directed DNA polymerase-like protein</fullName>
    </submittedName>
</protein>
<dbReference type="InterPro" id="IPR043128">
    <property type="entry name" value="Rev_trsase/Diguanyl_cyclase"/>
</dbReference>
<name>A0A5B6UXZ8_9ROSI</name>
<gene>
    <name evidence="1" type="ORF">EPI10_028821</name>
</gene>
<dbReference type="Proteomes" id="UP000325315">
    <property type="component" value="Unassembled WGS sequence"/>
</dbReference>
<evidence type="ECO:0000313" key="2">
    <source>
        <dbReference type="Proteomes" id="UP000325315"/>
    </source>
</evidence>